<name>A0A2H3DEA0_ARMGA</name>
<proteinExistence type="predicted"/>
<keyword evidence="2" id="KW-1185">Reference proteome</keyword>
<gene>
    <name evidence="1" type="ORF">ARMGADRAFT_1030163</name>
</gene>
<evidence type="ECO:0000313" key="1">
    <source>
        <dbReference type="EMBL" id="PBK93559.1"/>
    </source>
</evidence>
<reference evidence="2" key="1">
    <citation type="journal article" date="2017" name="Nat. Ecol. Evol.">
        <title>Genome expansion and lineage-specific genetic innovations in the forest pathogenic fungi Armillaria.</title>
        <authorList>
            <person name="Sipos G."/>
            <person name="Prasanna A.N."/>
            <person name="Walter M.C."/>
            <person name="O'Connor E."/>
            <person name="Balint B."/>
            <person name="Krizsan K."/>
            <person name="Kiss B."/>
            <person name="Hess J."/>
            <person name="Varga T."/>
            <person name="Slot J."/>
            <person name="Riley R."/>
            <person name="Boka B."/>
            <person name="Rigling D."/>
            <person name="Barry K."/>
            <person name="Lee J."/>
            <person name="Mihaltcheva S."/>
            <person name="LaButti K."/>
            <person name="Lipzen A."/>
            <person name="Waldron R."/>
            <person name="Moloney N.M."/>
            <person name="Sperisen C."/>
            <person name="Kredics L."/>
            <person name="Vagvoelgyi C."/>
            <person name="Patrignani A."/>
            <person name="Fitzpatrick D."/>
            <person name="Nagy I."/>
            <person name="Doyle S."/>
            <person name="Anderson J.B."/>
            <person name="Grigoriev I.V."/>
            <person name="Gueldener U."/>
            <person name="Muensterkoetter M."/>
            <person name="Nagy L.G."/>
        </authorList>
    </citation>
    <scope>NUCLEOTIDE SEQUENCE [LARGE SCALE GENOMIC DNA]</scope>
    <source>
        <strain evidence="2">Ar21-2</strain>
    </source>
</reference>
<dbReference type="InParanoid" id="A0A2H3DEA0"/>
<dbReference type="EMBL" id="KZ293656">
    <property type="protein sequence ID" value="PBK93559.1"/>
    <property type="molecule type" value="Genomic_DNA"/>
</dbReference>
<evidence type="ECO:0000313" key="2">
    <source>
        <dbReference type="Proteomes" id="UP000217790"/>
    </source>
</evidence>
<organism evidence="1 2">
    <name type="scientific">Armillaria gallica</name>
    <name type="common">Bulbous honey fungus</name>
    <name type="synonym">Armillaria bulbosa</name>
    <dbReference type="NCBI Taxonomy" id="47427"/>
    <lineage>
        <taxon>Eukaryota</taxon>
        <taxon>Fungi</taxon>
        <taxon>Dikarya</taxon>
        <taxon>Basidiomycota</taxon>
        <taxon>Agaricomycotina</taxon>
        <taxon>Agaricomycetes</taxon>
        <taxon>Agaricomycetidae</taxon>
        <taxon>Agaricales</taxon>
        <taxon>Marasmiineae</taxon>
        <taxon>Physalacriaceae</taxon>
        <taxon>Armillaria</taxon>
    </lineage>
</organism>
<accession>A0A2H3DEA0</accession>
<sequence length="327" mass="37092">MRDLINLYISLEGADGEECPHIEYDISVSKDTRLTFTLISEALTQILAQGERTARFLKQMDHIQETELLRSKLYVIYLHRTASDTTIPIASGATLSAGTPAAATPDWEMWDNNLKQEGSHYGSRWATAKRPGLVKHQGGDPWNQHFLSETEDFWVICYILEKGSVINTIRQQASMLPWHSDASWGQVVTYPPGVGVVEWTSLRYEMLYATAFPHHHPDPNFKIKVALDSFTMFFFCKVWSTKLLFEVLEFMGQLKTDDLLEFLTALEDFSWTDYSDFQEIHLSHNWFHTEVLSTINESASGLLEGELLNEAEILLGESGDSKATSSA</sequence>
<protein>
    <submittedName>
        <fullName evidence="1">Uncharacterized protein</fullName>
    </submittedName>
</protein>
<dbReference type="Proteomes" id="UP000217790">
    <property type="component" value="Unassembled WGS sequence"/>
</dbReference>
<dbReference type="AlphaFoldDB" id="A0A2H3DEA0"/>